<feature type="domain" description="Isopenicillin N synthase-like Fe(2+) 2OG dioxygenase" evidence="1">
    <location>
        <begin position="60"/>
        <end position="134"/>
    </location>
</feature>
<accession>A0A3Q7EES6</accession>
<name>A0A3Q7EES6_SOLLC</name>
<dbReference type="Gramene" id="Solyc01g058323.1.1">
    <property type="protein sequence ID" value="Solyc01g058323.1.1"/>
    <property type="gene ID" value="Solyc01g058323.1"/>
</dbReference>
<dbReference type="EnsemblPlants" id="Solyc01g058323.1.1">
    <property type="protein sequence ID" value="Solyc01g058323.1.1"/>
    <property type="gene ID" value="Solyc01g058323.1"/>
</dbReference>
<dbReference type="InterPro" id="IPR044861">
    <property type="entry name" value="IPNS-like_FE2OG_OXY"/>
</dbReference>
<dbReference type="GO" id="GO:0009416">
    <property type="term" value="P:response to light stimulus"/>
    <property type="evidence" value="ECO:0000318"/>
    <property type="project" value="GO_Central"/>
</dbReference>
<evidence type="ECO:0000259" key="1">
    <source>
        <dbReference type="Pfam" id="PF03171"/>
    </source>
</evidence>
<dbReference type="GO" id="GO:0009686">
    <property type="term" value="P:gibberellin biosynthetic process"/>
    <property type="evidence" value="ECO:0000318"/>
    <property type="project" value="GO_Central"/>
</dbReference>
<dbReference type="InterPro" id="IPR050231">
    <property type="entry name" value="Iron_ascorbate_oxido_reductase"/>
</dbReference>
<dbReference type="Gene3D" id="2.60.120.330">
    <property type="entry name" value="B-lactam Antibiotic, Isopenicillin N Synthase, Chain"/>
    <property type="match status" value="2"/>
</dbReference>
<reference evidence="2" key="2">
    <citation type="submission" date="2019-01" db="UniProtKB">
        <authorList>
            <consortium name="EnsemblPlants"/>
        </authorList>
    </citation>
    <scope>IDENTIFICATION</scope>
    <source>
        <strain evidence="2">cv. Heinz 1706</strain>
    </source>
</reference>
<dbReference type="InterPro" id="IPR027443">
    <property type="entry name" value="IPNS-like_sf"/>
</dbReference>
<dbReference type="SUPFAM" id="SSF51197">
    <property type="entry name" value="Clavaminate synthase-like"/>
    <property type="match status" value="1"/>
</dbReference>
<organism evidence="2">
    <name type="scientific">Solanum lycopersicum</name>
    <name type="common">Tomato</name>
    <name type="synonym">Lycopersicon esculentum</name>
    <dbReference type="NCBI Taxonomy" id="4081"/>
    <lineage>
        <taxon>Eukaryota</taxon>
        <taxon>Viridiplantae</taxon>
        <taxon>Streptophyta</taxon>
        <taxon>Embryophyta</taxon>
        <taxon>Tracheophyta</taxon>
        <taxon>Spermatophyta</taxon>
        <taxon>Magnoliopsida</taxon>
        <taxon>eudicotyledons</taxon>
        <taxon>Gunneridae</taxon>
        <taxon>Pentapetalae</taxon>
        <taxon>asterids</taxon>
        <taxon>lamiids</taxon>
        <taxon>Solanales</taxon>
        <taxon>Solanaceae</taxon>
        <taxon>Solanoideae</taxon>
        <taxon>Solaneae</taxon>
        <taxon>Solanum</taxon>
        <taxon>Solanum subgen. Lycopersicon</taxon>
    </lineage>
</organism>
<dbReference type="PANTHER" id="PTHR47990">
    <property type="entry name" value="2-OXOGLUTARATE (2OG) AND FE(II)-DEPENDENT OXYGENASE SUPERFAMILY PROTEIN-RELATED"/>
    <property type="match status" value="1"/>
</dbReference>
<dbReference type="InParanoid" id="A0A3Q7EES6"/>
<keyword evidence="3" id="KW-1185">Reference proteome</keyword>
<proteinExistence type="predicted"/>
<dbReference type="AlphaFoldDB" id="A0A3Q7EES6"/>
<dbReference type="STRING" id="4081.A0A3Q7EES6"/>
<dbReference type="GO" id="GO:0016707">
    <property type="term" value="F:gibberellin 3-beta-dioxygenase activity"/>
    <property type="evidence" value="ECO:0000318"/>
    <property type="project" value="GO_Central"/>
</dbReference>
<sequence length="148" mass="17088">MAPPTMEGFKIVNSQLDHAKELWPHDNQNFLKVLSFQLCMFILNYLKPSLEHSINSFKFEGALQLNSYPCCPNPNHALRLAPHTDSLFLTILHQINNTKGNLLYILSNGEFPSVYHRVLVDKTKYRVSLAFFLFRTSSLLYDCSISFF</sequence>
<evidence type="ECO:0000313" key="3">
    <source>
        <dbReference type="Proteomes" id="UP000004994"/>
    </source>
</evidence>
<dbReference type="Pfam" id="PF03171">
    <property type="entry name" value="2OG-FeII_Oxy"/>
    <property type="match status" value="1"/>
</dbReference>
<protein>
    <recommendedName>
        <fullName evidence="1">Isopenicillin N synthase-like Fe(2+) 2OG dioxygenase domain-containing protein</fullName>
    </recommendedName>
</protein>
<evidence type="ECO:0000313" key="2">
    <source>
        <dbReference type="EnsemblPlants" id="Solyc01g058323.1.1"/>
    </source>
</evidence>
<dbReference type="Proteomes" id="UP000004994">
    <property type="component" value="Chromosome 1"/>
</dbReference>
<reference evidence="2" key="1">
    <citation type="journal article" date="2012" name="Nature">
        <title>The tomato genome sequence provides insights into fleshy fruit evolution.</title>
        <authorList>
            <consortium name="Tomato Genome Consortium"/>
        </authorList>
    </citation>
    <scope>NUCLEOTIDE SEQUENCE [LARGE SCALE GENOMIC DNA]</scope>
    <source>
        <strain evidence="2">cv. Heinz 1706</strain>
    </source>
</reference>